<sequence length="141" mass="14702">MKTFFKLLLSVTCVSLIGTAQAQIAVVVSAKSPATSLNKEQAAALFLGKSTQLPGAGAPVLVDQGEASDLRKNFYSKVADKTPSQVKAIWARLVFSGKAAPPKEAPSTAEVKKLIAASPDAVGYIEKSAVDSSVKVILEID</sequence>
<reference evidence="2" key="1">
    <citation type="submission" date="2023-09" db="EMBL/GenBank/DDBJ databases">
        <title>Undibacterium sp. 20NA77.5 isolated from freshwater.</title>
        <authorList>
            <person name="Le V."/>
            <person name="Ko S.-R."/>
            <person name="Ahn C.-Y."/>
            <person name="Oh H.-M."/>
        </authorList>
    </citation>
    <scope>NUCLEOTIDE SEQUENCE</scope>
    <source>
        <strain evidence="2">20NA77.5</strain>
    </source>
</reference>
<dbReference type="SUPFAM" id="SSF53850">
    <property type="entry name" value="Periplasmic binding protein-like II"/>
    <property type="match status" value="1"/>
</dbReference>
<feature type="chain" id="PRO_5046527272" description="Phosphate ABC transporter substrate-binding protein" evidence="1">
    <location>
        <begin position="23"/>
        <end position="141"/>
    </location>
</feature>
<proteinExistence type="predicted"/>
<dbReference type="RefSeq" id="WP_309481478.1">
    <property type="nucleotide sequence ID" value="NZ_CP133720.1"/>
</dbReference>
<dbReference type="Proteomes" id="UP001181355">
    <property type="component" value="Chromosome"/>
</dbReference>
<evidence type="ECO:0000256" key="1">
    <source>
        <dbReference type="SAM" id="SignalP"/>
    </source>
</evidence>
<keyword evidence="1" id="KW-0732">Signal</keyword>
<evidence type="ECO:0000313" key="2">
    <source>
        <dbReference type="EMBL" id="WMW79985.1"/>
    </source>
</evidence>
<dbReference type="EMBL" id="CP133720">
    <property type="protein sequence ID" value="WMW79985.1"/>
    <property type="molecule type" value="Genomic_DNA"/>
</dbReference>
<evidence type="ECO:0000313" key="3">
    <source>
        <dbReference type="Proteomes" id="UP001181355"/>
    </source>
</evidence>
<name>A0ABY9RFI4_9BURK</name>
<feature type="signal peptide" evidence="1">
    <location>
        <begin position="1"/>
        <end position="22"/>
    </location>
</feature>
<accession>A0ABY9RFI4</accession>
<keyword evidence="3" id="KW-1185">Reference proteome</keyword>
<protein>
    <recommendedName>
        <fullName evidence="4">Phosphate ABC transporter substrate-binding protein</fullName>
    </recommendedName>
</protein>
<evidence type="ECO:0008006" key="4">
    <source>
        <dbReference type="Google" id="ProtNLM"/>
    </source>
</evidence>
<dbReference type="Gene3D" id="3.40.190.10">
    <property type="entry name" value="Periplasmic binding protein-like II"/>
    <property type="match status" value="1"/>
</dbReference>
<organism evidence="2 3">
    <name type="scientific">Undibacterium cyanobacteriorum</name>
    <dbReference type="NCBI Taxonomy" id="3073561"/>
    <lineage>
        <taxon>Bacteria</taxon>
        <taxon>Pseudomonadati</taxon>
        <taxon>Pseudomonadota</taxon>
        <taxon>Betaproteobacteria</taxon>
        <taxon>Burkholderiales</taxon>
        <taxon>Oxalobacteraceae</taxon>
        <taxon>Undibacterium</taxon>
    </lineage>
</organism>
<gene>
    <name evidence="2" type="ORF">RF679_15235</name>
</gene>